<dbReference type="CDD" id="cd02869">
    <property type="entry name" value="PseudoU_synth_RluA_like"/>
    <property type="match status" value="1"/>
</dbReference>
<sequence>MHRFNAQSLDLMHLAGSDRVDRPKVYFMTTIEGKSIAVRHERIDEASAGQRIDNYLLRIAKGVPKSHVYRILRSGEVRVNGGRVQQTYRLAEGDEVRIPPIRVAEPTRTAPAPAGKPLPVVYEDDALIVIDKPAGKAVHGGSGVSYGVIEQLRAQRPEVRMLELAHRLDRETSGLLIVAKKRSALTALHDMMREGRVEKRYLTLVPGRWNNPLQHVKVPLHKYLTAEGERRVRVSEEGKPSHSIVRLVRRWRDYSFLEVELKTGRTHQIRVHLTHLGFPLCGDDKYGDFALNKRLEGEGLKRMFLHAARLGFEHPLTGQAMSFEAPLPAELQSFIDALGAAEKAHG</sequence>
<dbReference type="GO" id="GO:0003723">
    <property type="term" value="F:RNA binding"/>
    <property type="evidence" value="ECO:0007669"/>
    <property type="project" value="UniProtKB-KW"/>
</dbReference>
<dbReference type="InterPro" id="IPR036986">
    <property type="entry name" value="S4_RNA-bd_sf"/>
</dbReference>
<dbReference type="InterPro" id="IPR006225">
    <property type="entry name" value="PsdUridine_synth_RluC/D"/>
</dbReference>
<dbReference type="Pfam" id="PF01479">
    <property type="entry name" value="S4"/>
    <property type="match status" value="1"/>
</dbReference>
<evidence type="ECO:0000256" key="3">
    <source>
        <dbReference type="ARBA" id="ARBA00010876"/>
    </source>
</evidence>
<evidence type="ECO:0000256" key="7">
    <source>
        <dbReference type="PIRSR" id="PIRSR606225-1"/>
    </source>
</evidence>
<evidence type="ECO:0000256" key="5">
    <source>
        <dbReference type="ARBA" id="ARBA00022884"/>
    </source>
</evidence>
<dbReference type="PANTHER" id="PTHR21600">
    <property type="entry name" value="MITOCHONDRIAL RNA PSEUDOURIDINE SYNTHASE"/>
    <property type="match status" value="1"/>
</dbReference>
<feature type="active site" evidence="7">
    <location>
        <position position="169"/>
    </location>
</feature>
<dbReference type="PROSITE" id="PS01129">
    <property type="entry name" value="PSI_RLU"/>
    <property type="match status" value="1"/>
</dbReference>
<dbReference type="CDD" id="cd00165">
    <property type="entry name" value="S4"/>
    <property type="match status" value="1"/>
</dbReference>
<evidence type="ECO:0000313" key="11">
    <source>
        <dbReference type="EMBL" id="ENO88559.1"/>
    </source>
</evidence>
<dbReference type="Gene3D" id="3.10.290.10">
    <property type="entry name" value="RNA-binding S4 domain"/>
    <property type="match status" value="1"/>
</dbReference>
<keyword evidence="12" id="KW-1185">Reference proteome</keyword>
<proteinExistence type="inferred from homology"/>
<dbReference type="InterPro" id="IPR006224">
    <property type="entry name" value="PsdUridine_synth_RluA-like_CS"/>
</dbReference>
<evidence type="ECO:0000259" key="10">
    <source>
        <dbReference type="SMART" id="SM00363"/>
    </source>
</evidence>
<dbReference type="STRING" id="1123367.GCA_000621305_00806"/>
<dbReference type="InterPro" id="IPR050188">
    <property type="entry name" value="RluA_PseudoU_synthase"/>
</dbReference>
<evidence type="ECO:0000313" key="12">
    <source>
        <dbReference type="Proteomes" id="UP000013232"/>
    </source>
</evidence>
<keyword evidence="6 9" id="KW-0413">Isomerase</keyword>
<reference evidence="11 12" key="1">
    <citation type="submission" date="2012-09" db="EMBL/GenBank/DDBJ databases">
        <title>Draft Genome Sequences of 6 Strains from Genus Thauera.</title>
        <authorList>
            <person name="Liu B."/>
            <person name="Shapleigh J.P."/>
            <person name="Frostegard A.H."/>
        </authorList>
    </citation>
    <scope>NUCLEOTIDE SEQUENCE [LARGE SCALE GENOMIC DNA]</scope>
    <source>
        <strain evidence="12">47Lol / DSM 12138</strain>
    </source>
</reference>
<evidence type="ECO:0000256" key="2">
    <source>
        <dbReference type="ARBA" id="ARBA00002876"/>
    </source>
</evidence>
<gene>
    <name evidence="11" type="ORF">C666_08595</name>
</gene>
<dbReference type="GO" id="GO:0160141">
    <property type="term" value="F:23S rRNA pseudouridine(955/2504/2580) synthase activity"/>
    <property type="evidence" value="ECO:0007669"/>
    <property type="project" value="UniProtKB-EC"/>
</dbReference>
<dbReference type="eggNOG" id="COG0564">
    <property type="taxonomic scope" value="Bacteria"/>
</dbReference>
<comment type="function">
    <text evidence="2">Responsible for synthesis of pseudouridine from uracil at positions 955, 2504 and 2580 in 23S ribosomal RNA.</text>
</comment>
<dbReference type="InterPro" id="IPR020103">
    <property type="entry name" value="PsdUridine_synth_cat_dom_sf"/>
</dbReference>
<keyword evidence="4" id="KW-0698">rRNA processing</keyword>
<dbReference type="Gene3D" id="3.30.2350.10">
    <property type="entry name" value="Pseudouridine synthase"/>
    <property type="match status" value="1"/>
</dbReference>
<accession>N6Z8S7</accession>
<dbReference type="GO" id="GO:0000455">
    <property type="term" value="P:enzyme-directed rRNA pseudouridine synthesis"/>
    <property type="evidence" value="ECO:0007669"/>
    <property type="project" value="UniProtKB-ARBA"/>
</dbReference>
<feature type="domain" description="RNA-binding S4" evidence="10">
    <location>
        <begin position="50"/>
        <end position="109"/>
    </location>
</feature>
<keyword evidence="5 8" id="KW-0694">RNA-binding</keyword>
<dbReference type="SUPFAM" id="SSF55174">
    <property type="entry name" value="Alpha-L RNA-binding motif"/>
    <property type="match status" value="1"/>
</dbReference>
<dbReference type="InterPro" id="IPR006145">
    <property type="entry name" value="PsdUridine_synth_RsuA/RluA"/>
</dbReference>
<dbReference type="InterPro" id="IPR002942">
    <property type="entry name" value="S4_RNA-bd"/>
</dbReference>
<comment type="catalytic activity">
    <reaction evidence="9">
        <text>a uridine in RNA = a pseudouridine in RNA</text>
        <dbReference type="Rhea" id="RHEA:48348"/>
        <dbReference type="Rhea" id="RHEA-COMP:12068"/>
        <dbReference type="Rhea" id="RHEA-COMP:12069"/>
        <dbReference type="ChEBI" id="CHEBI:65314"/>
        <dbReference type="ChEBI" id="CHEBI:65315"/>
    </reaction>
</comment>
<dbReference type="Pfam" id="PF00849">
    <property type="entry name" value="PseudoU_synth_2"/>
    <property type="match status" value="1"/>
</dbReference>
<dbReference type="SMART" id="SM00363">
    <property type="entry name" value="S4"/>
    <property type="match status" value="1"/>
</dbReference>
<comment type="similarity">
    <text evidence="3 9">Belongs to the pseudouridine synthase RluA family.</text>
</comment>
<dbReference type="PROSITE" id="PS50889">
    <property type="entry name" value="S4"/>
    <property type="match status" value="1"/>
</dbReference>
<dbReference type="NCBIfam" id="TIGR00005">
    <property type="entry name" value="rluA_subfam"/>
    <property type="match status" value="1"/>
</dbReference>
<evidence type="ECO:0000256" key="9">
    <source>
        <dbReference type="RuleBase" id="RU362028"/>
    </source>
</evidence>
<comment type="catalytic activity">
    <reaction evidence="1">
        <text>uridine(955/2504/2580) in 23S rRNA = pseudouridine(955/2504/2580) in 23S rRNA</text>
        <dbReference type="Rhea" id="RHEA:42528"/>
        <dbReference type="Rhea" id="RHEA-COMP:10099"/>
        <dbReference type="Rhea" id="RHEA-COMP:10100"/>
        <dbReference type="ChEBI" id="CHEBI:65314"/>
        <dbReference type="ChEBI" id="CHEBI:65315"/>
        <dbReference type="EC" id="5.4.99.24"/>
    </reaction>
</comment>
<evidence type="ECO:0000256" key="8">
    <source>
        <dbReference type="PROSITE-ProRule" id="PRU00182"/>
    </source>
</evidence>
<protein>
    <recommendedName>
        <fullName evidence="9">Pseudouridine synthase</fullName>
        <ecNumber evidence="9">5.4.99.-</ecNumber>
    </recommendedName>
</protein>
<dbReference type="EMBL" id="AMXE01000024">
    <property type="protein sequence ID" value="ENO88559.1"/>
    <property type="molecule type" value="Genomic_DNA"/>
</dbReference>
<dbReference type="PANTHER" id="PTHR21600:SF92">
    <property type="entry name" value="RIBOSOMAL LARGE SUBUNIT PSEUDOURIDINE SYNTHASE C"/>
    <property type="match status" value="1"/>
</dbReference>
<evidence type="ECO:0000256" key="1">
    <source>
        <dbReference type="ARBA" id="ARBA00000381"/>
    </source>
</evidence>
<dbReference type="AlphaFoldDB" id="N6Z8S7"/>
<dbReference type="SUPFAM" id="SSF55120">
    <property type="entry name" value="Pseudouridine synthase"/>
    <property type="match status" value="1"/>
</dbReference>
<comment type="caution">
    <text evidence="11">The sequence shown here is derived from an EMBL/GenBank/DDBJ whole genome shotgun (WGS) entry which is preliminary data.</text>
</comment>
<evidence type="ECO:0000256" key="4">
    <source>
        <dbReference type="ARBA" id="ARBA00022552"/>
    </source>
</evidence>
<organism evidence="11 12">
    <name type="scientific">Thauera linaloolentis (strain DSM 12138 / JCM 21573 / CCUG 41526 / CIP 105981 / IAM 15112 / NBRC 102519 / 47Lol)</name>
    <dbReference type="NCBI Taxonomy" id="1123367"/>
    <lineage>
        <taxon>Bacteria</taxon>
        <taxon>Pseudomonadati</taxon>
        <taxon>Pseudomonadota</taxon>
        <taxon>Betaproteobacteria</taxon>
        <taxon>Rhodocyclales</taxon>
        <taxon>Zoogloeaceae</taxon>
        <taxon>Thauera</taxon>
    </lineage>
</organism>
<dbReference type="EC" id="5.4.99.-" evidence="9"/>
<name>N6Z8S7_THAL4</name>
<evidence type="ECO:0000256" key="6">
    <source>
        <dbReference type="ARBA" id="ARBA00023235"/>
    </source>
</evidence>
<dbReference type="Proteomes" id="UP000013232">
    <property type="component" value="Unassembled WGS sequence"/>
</dbReference>